<dbReference type="SUPFAM" id="SSF55961">
    <property type="entry name" value="Bet v1-like"/>
    <property type="match status" value="1"/>
</dbReference>
<protein>
    <submittedName>
        <fullName evidence="2">Abscisic acid receptor pyl8</fullName>
    </submittedName>
</protein>
<proteinExistence type="predicted"/>
<dbReference type="PANTHER" id="PTHR38932">
    <property type="entry name" value="BNAC03G64660D PROTEIN"/>
    <property type="match status" value="1"/>
</dbReference>
<evidence type="ECO:0000313" key="2">
    <source>
        <dbReference type="EMBL" id="GFP82085.1"/>
    </source>
</evidence>
<comment type="caution">
    <text evidence="2">The sequence shown here is derived from an EMBL/GenBank/DDBJ whole genome shotgun (WGS) entry which is preliminary data.</text>
</comment>
<feature type="compositionally biased region" description="Polar residues" evidence="1">
    <location>
        <begin position="359"/>
        <end position="377"/>
    </location>
</feature>
<organism evidence="2 3">
    <name type="scientific">Phtheirospermum japonicum</name>
    <dbReference type="NCBI Taxonomy" id="374723"/>
    <lineage>
        <taxon>Eukaryota</taxon>
        <taxon>Viridiplantae</taxon>
        <taxon>Streptophyta</taxon>
        <taxon>Embryophyta</taxon>
        <taxon>Tracheophyta</taxon>
        <taxon>Spermatophyta</taxon>
        <taxon>Magnoliopsida</taxon>
        <taxon>eudicotyledons</taxon>
        <taxon>Gunneridae</taxon>
        <taxon>Pentapetalae</taxon>
        <taxon>asterids</taxon>
        <taxon>lamiids</taxon>
        <taxon>Lamiales</taxon>
        <taxon>Orobanchaceae</taxon>
        <taxon>Orobanchaceae incertae sedis</taxon>
        <taxon>Phtheirospermum</taxon>
    </lineage>
</organism>
<dbReference type="OrthoDB" id="1867172at2759"/>
<accession>A0A830BDQ8</accession>
<dbReference type="EMBL" id="BMAC01000037">
    <property type="protein sequence ID" value="GFP82085.1"/>
    <property type="molecule type" value="Genomic_DNA"/>
</dbReference>
<gene>
    <name evidence="2" type="ORF">PHJA_000351800</name>
</gene>
<sequence>MESSDTNECSERNEYHVEISPGLTEYYVPFCEMNYKPFEGKKFTSLEEGIKFYRNYASKCGFDVRLGSGKKFRDNTIMLKTVYCNREGEKLVAPLVYPKVKVRVQREEDDIYAYEKSSLESLKAFDWLSLHHRYQQKEDSFGGDPKNVRPSSAPRPRVVLLSPDNDGIIGSKTPARTKLFSGLKDHPSSQNRHTRCKISPKSSGSESFITPTQGYHKESVEPKNETRAKGRSAIGDLSIRARHHKKIAPSSHPPPSAGDPLNADGRSPSGIPEFLLEALRDDSMSLYKRALSIVPARIPPRRYKTFVSRCIMKGDMQIGTVREVNVKSGLPATASKDRLELLDDEKHIFSMRIVGGSPPQDSLSPNNPTCDNPSSTADSVEHWVGAAFQDLG</sequence>
<dbReference type="PANTHER" id="PTHR38932:SF1">
    <property type="entry name" value="DUF4005 DOMAIN-CONTAINING PROTEIN"/>
    <property type="match status" value="1"/>
</dbReference>
<dbReference type="AlphaFoldDB" id="A0A830BDQ8"/>
<feature type="region of interest" description="Disordered" evidence="1">
    <location>
        <begin position="355"/>
        <end position="377"/>
    </location>
</feature>
<keyword evidence="3" id="KW-1185">Reference proteome</keyword>
<reference evidence="2" key="1">
    <citation type="submission" date="2020-07" db="EMBL/GenBank/DDBJ databases">
        <title>Ethylene signaling mediates host invasion by parasitic plants.</title>
        <authorList>
            <person name="Yoshida S."/>
        </authorList>
    </citation>
    <scope>NUCLEOTIDE SEQUENCE</scope>
    <source>
        <strain evidence="2">Okayama</strain>
    </source>
</reference>
<evidence type="ECO:0000313" key="3">
    <source>
        <dbReference type="Proteomes" id="UP000653305"/>
    </source>
</evidence>
<feature type="region of interest" description="Disordered" evidence="1">
    <location>
        <begin position="245"/>
        <end position="268"/>
    </location>
</feature>
<keyword evidence="2" id="KW-0675">Receptor</keyword>
<name>A0A830BDQ8_9LAMI</name>
<feature type="region of interest" description="Disordered" evidence="1">
    <location>
        <begin position="181"/>
        <end position="232"/>
    </location>
</feature>
<dbReference type="Proteomes" id="UP000653305">
    <property type="component" value="Unassembled WGS sequence"/>
</dbReference>
<dbReference type="InterPro" id="IPR023393">
    <property type="entry name" value="START-like_dom_sf"/>
</dbReference>
<feature type="region of interest" description="Disordered" evidence="1">
    <location>
        <begin position="137"/>
        <end position="157"/>
    </location>
</feature>
<dbReference type="Gene3D" id="3.30.530.20">
    <property type="match status" value="1"/>
</dbReference>
<evidence type="ECO:0000256" key="1">
    <source>
        <dbReference type="SAM" id="MobiDB-lite"/>
    </source>
</evidence>
<feature type="compositionally biased region" description="Polar residues" evidence="1">
    <location>
        <begin position="200"/>
        <end position="213"/>
    </location>
</feature>
<feature type="compositionally biased region" description="Basic and acidic residues" evidence="1">
    <location>
        <begin position="215"/>
        <end position="228"/>
    </location>
</feature>